<dbReference type="RefSeq" id="XP_031022814.1">
    <property type="nucleotide sequence ID" value="XM_031171221.1"/>
</dbReference>
<dbReference type="InterPro" id="IPR057596">
    <property type="entry name" value="RDRP_core"/>
</dbReference>
<evidence type="ECO:0000256" key="8">
    <source>
        <dbReference type="RuleBase" id="RU363098"/>
    </source>
</evidence>
<protein>
    <recommendedName>
        <fullName evidence="8">RNA-dependent RNA polymerase</fullName>
        <ecNumber evidence="8">2.7.7.48</ecNumber>
    </recommendedName>
</protein>
<keyword evidence="2 8" id="KW-0696">RNA-directed RNA polymerase</keyword>
<feature type="domain" description="RDRP core" evidence="9">
    <location>
        <begin position="465"/>
        <end position="570"/>
    </location>
</feature>
<dbReference type="STRING" id="1806994.A0A507BPZ5"/>
<evidence type="ECO:0000256" key="1">
    <source>
        <dbReference type="ARBA" id="ARBA00005762"/>
    </source>
</evidence>
<evidence type="ECO:0000313" key="12">
    <source>
        <dbReference type="Proteomes" id="UP000319731"/>
    </source>
</evidence>
<dbReference type="InterPro" id="IPR058752">
    <property type="entry name" value="RDRP_C_head"/>
</dbReference>
<comment type="similarity">
    <text evidence="1 8">Belongs to the RdRP family.</text>
</comment>
<evidence type="ECO:0000256" key="5">
    <source>
        <dbReference type="ARBA" id="ARBA00022884"/>
    </source>
</evidence>
<dbReference type="PANTHER" id="PTHR23079">
    <property type="entry name" value="RNA-DEPENDENT RNA POLYMERASE"/>
    <property type="match status" value="1"/>
</dbReference>
<comment type="catalytic activity">
    <reaction evidence="7 8">
        <text>RNA(n) + a ribonucleoside 5'-triphosphate = RNA(n+1) + diphosphate</text>
        <dbReference type="Rhea" id="RHEA:21248"/>
        <dbReference type="Rhea" id="RHEA-COMP:14527"/>
        <dbReference type="Rhea" id="RHEA-COMP:17342"/>
        <dbReference type="ChEBI" id="CHEBI:33019"/>
        <dbReference type="ChEBI" id="CHEBI:61557"/>
        <dbReference type="ChEBI" id="CHEBI:140395"/>
        <dbReference type="EC" id="2.7.7.48"/>
    </reaction>
</comment>
<dbReference type="GeneID" id="42006518"/>
<dbReference type="Proteomes" id="UP000319731">
    <property type="component" value="Unassembled WGS sequence"/>
</dbReference>
<dbReference type="PANTHER" id="PTHR23079:SF55">
    <property type="entry name" value="RNA-DIRECTED RNA POLYMERASE"/>
    <property type="match status" value="1"/>
</dbReference>
<proteinExistence type="inferred from homology"/>
<dbReference type="Pfam" id="PF05183">
    <property type="entry name" value="RdRP"/>
    <property type="match status" value="2"/>
</dbReference>
<dbReference type="EMBL" id="QEAO01000046">
    <property type="protein sequence ID" value="TPX31367.1"/>
    <property type="molecule type" value="Genomic_DNA"/>
</dbReference>
<sequence length="1196" mass="136570">MSSPSKTKTPPLVHTLYIGPGALPRVHGKYPLEEQIADILHVCKRRWGDGSEVQPRYVDGQYLGLQLRLPEAPDLDGETPVKIAYNVPFRKKLYESNADWTSEIGNLSSRQEQDIYKIRSLELGYLLELKNRFVTKWPVPPVSNYIAPEDTYINFSFLDPDRCVYIDYRLGSSYRFRMKSHLSNVVWMLMEGPITPTRINSDKQIQEYHLVMQLAVAPTITYIPERSGRYSRHEKPKRYAVPHPAIQDVFKDRFWNGMPDALKQAIKAGPPSGQYLTYRIHLVIEEDDHIAFIRDMSSLFEAGLLPKASLAVSRELSPSTYMPLSTFEHLPYKIYFQLEALAAQNQAILHMLGPDVIHSITPRPMPPDVGPNATPQQQEEYATHRNGHQGDVDLISGALKRMASGYKSKAKEHLYNFADVFKAEKKNEHRKMYEEQRRKQAAHDVNYRWIHKASSFIVTFKFIIVTPTAVHYIGPQYELINRVIRDNEQLLNNFLRVQFCEEDHERMASTDHDLLLKRISTFLDHGIVIGGRRYEFLHYSSSQQRNAGCWFYSAPDNEKTVQWVRGWMENEYHTDPFTGRTYLFFDGIGRIGRKLGIRLWSGLGKFMPHMATFGIPTAFQLRVAGAKGMLTVDESIPENELHLRKNMIKFEKDYYVMEVIRTAFYSPCYLNRQLILLLTTLGVPGENIMTLMDEQVRRLDSIFESKEAASAVLKSMTDGWGISTELIALIEAGFWDRKEPFLMNMLRLYRATQMREIQKRTRIHVPKAVHLLGVMDETGLLPEGQIIVRIAEPPSKSLRTIVARGLITRSPAVHPGDVQIVQATAQFDNIYNLKHHRDVIVFSRRGVRPLPNQLSGGDLDGDSFVFIWDERLIPSRTVPAMDYEPVTKERTVAAVSVRDVKAHFVDYIAKNTLGKIDHAHMAWADREEKGAECDQCLQLAELHSTAVDYAKSGISADFPEHLQPRTYPHWLEKSPTQTFISRSVIGKIYDKVTIDVELVTKIKPDPILLLPGRDKYLKETITRKAAYDREITALMNQYSITSELELISSYILMVGDGKKKPFELNEDIMPAITAINKRYREAFHAEKTSKGEFVFSGSTYLKPDDETVSQDVLLRASCWYDVSYSTEINSKPSKFEKPAFAPKGADVPVEVVCLEGRMISFCWVVYDLLAIILRRQSKAAAEGGGSEKVGGMVAGR</sequence>
<name>A0A507BPZ5_9FUNG</name>
<dbReference type="AlphaFoldDB" id="A0A507BPZ5"/>
<keyword evidence="12" id="KW-1185">Reference proteome</keyword>
<evidence type="ECO:0000256" key="7">
    <source>
        <dbReference type="ARBA" id="ARBA00048744"/>
    </source>
</evidence>
<keyword evidence="3 8" id="KW-0808">Transferase</keyword>
<evidence type="ECO:0000256" key="2">
    <source>
        <dbReference type="ARBA" id="ARBA00022484"/>
    </source>
</evidence>
<feature type="domain" description="RDRP core" evidence="9">
    <location>
        <begin position="581"/>
        <end position="992"/>
    </location>
</feature>
<evidence type="ECO:0000313" key="11">
    <source>
        <dbReference type="EMBL" id="TPX31367.1"/>
    </source>
</evidence>
<dbReference type="GO" id="GO:0003968">
    <property type="term" value="F:RNA-directed RNA polymerase activity"/>
    <property type="evidence" value="ECO:0007669"/>
    <property type="project" value="UniProtKB-KW"/>
</dbReference>
<evidence type="ECO:0000256" key="3">
    <source>
        <dbReference type="ARBA" id="ARBA00022679"/>
    </source>
</evidence>
<evidence type="ECO:0000259" key="10">
    <source>
        <dbReference type="Pfam" id="PF26253"/>
    </source>
</evidence>
<reference evidence="11 12" key="1">
    <citation type="journal article" date="2019" name="Sci. Rep.">
        <title>Comparative genomics of chytrid fungi reveal insights into the obligate biotrophic and pathogenic lifestyle of Synchytrium endobioticum.</title>
        <authorList>
            <person name="van de Vossenberg B.T.L.H."/>
            <person name="Warris S."/>
            <person name="Nguyen H.D.T."/>
            <person name="van Gent-Pelzer M.P.E."/>
            <person name="Joly D.L."/>
            <person name="van de Geest H.C."/>
            <person name="Bonants P.J.M."/>
            <person name="Smith D.S."/>
            <person name="Levesque C.A."/>
            <person name="van der Lee T.A.J."/>
        </authorList>
    </citation>
    <scope>NUCLEOTIDE SEQUENCE [LARGE SCALE GENOMIC DNA]</scope>
    <source>
        <strain evidence="11 12">JEL517</strain>
    </source>
</reference>
<keyword evidence="6" id="KW-0943">RNA-mediated gene silencing</keyword>
<dbReference type="GO" id="GO:0030422">
    <property type="term" value="P:siRNA processing"/>
    <property type="evidence" value="ECO:0007669"/>
    <property type="project" value="TreeGrafter"/>
</dbReference>
<evidence type="ECO:0000259" key="9">
    <source>
        <dbReference type="Pfam" id="PF05183"/>
    </source>
</evidence>
<keyword evidence="4 8" id="KW-0548">Nucleotidyltransferase</keyword>
<dbReference type="OrthoDB" id="6513042at2759"/>
<dbReference type="Pfam" id="PF26253">
    <property type="entry name" value="RdRP_head"/>
    <property type="match status" value="1"/>
</dbReference>
<organism evidence="11 12">
    <name type="scientific">Synchytrium microbalum</name>
    <dbReference type="NCBI Taxonomy" id="1806994"/>
    <lineage>
        <taxon>Eukaryota</taxon>
        <taxon>Fungi</taxon>
        <taxon>Fungi incertae sedis</taxon>
        <taxon>Chytridiomycota</taxon>
        <taxon>Chytridiomycota incertae sedis</taxon>
        <taxon>Chytridiomycetes</taxon>
        <taxon>Synchytriales</taxon>
        <taxon>Synchytriaceae</taxon>
        <taxon>Synchytrium</taxon>
    </lineage>
</organism>
<accession>A0A507BPZ5</accession>
<gene>
    <name evidence="11" type="ORF">SmJEL517_g05295</name>
</gene>
<dbReference type="InterPro" id="IPR007855">
    <property type="entry name" value="RDRP"/>
</dbReference>
<dbReference type="GO" id="GO:0003723">
    <property type="term" value="F:RNA binding"/>
    <property type="evidence" value="ECO:0007669"/>
    <property type="project" value="UniProtKB-KW"/>
</dbReference>
<evidence type="ECO:0000256" key="6">
    <source>
        <dbReference type="ARBA" id="ARBA00023158"/>
    </source>
</evidence>
<comment type="caution">
    <text evidence="11">The sequence shown here is derived from an EMBL/GenBank/DDBJ whole genome shotgun (WGS) entry which is preliminary data.</text>
</comment>
<dbReference type="EC" id="2.7.7.48" evidence="8"/>
<feature type="domain" description="RDRP C-terminal head" evidence="10">
    <location>
        <begin position="1010"/>
        <end position="1175"/>
    </location>
</feature>
<evidence type="ECO:0000256" key="4">
    <source>
        <dbReference type="ARBA" id="ARBA00022695"/>
    </source>
</evidence>
<keyword evidence="5 8" id="KW-0694">RNA-binding</keyword>
<dbReference type="GO" id="GO:0031380">
    <property type="term" value="C:nuclear RNA-directed RNA polymerase complex"/>
    <property type="evidence" value="ECO:0007669"/>
    <property type="project" value="TreeGrafter"/>
</dbReference>